<dbReference type="SUPFAM" id="SSF49384">
    <property type="entry name" value="Carbohydrate-binding domain"/>
    <property type="match status" value="1"/>
</dbReference>
<sequence length="796" mass="86402">MRIMRIRLSIFLAVALLISSIMAGLPVIHAMDESAQPNEIIMVNPGFEEEVSEDGSIPGWTPNYTPVVDSVSHSISTEANSGSQSLNLFDNSNEGTVELVSDQYEVQPGNLYTLSAWINPNEPVGRVDGSVGGSIHLRFYDENRVEIEESRGEKDCNDNSVQGKFTQISTPNMMAPDNAKYVSAAVLITESWTGDTYFDDVMITYESPASEPEPTPTPESTPIPTPMASPTPPTTLTESTPSSGEITMINPGFEDAVGENGEIPGWTPNYTPIPNSVSHSVSTKQAKNGSQSLNLFDNSNTTGTVELVSDKYAVESGQIYTLSAWINPNVPAGWKAGSVGGSIQLRFYDESSKEITASRGVKHYSDTNAQGKFTQVYLENIKAPENAKYVSIALLITPVWTGDTYFDDLTLTYKSEVIVEPEEDLTEKVISSNGIKEIVSIPVPNAGFERNLNVDGTIQSWKAWGPSTDMLKYERSSQKAYTGKYSLKITDSLDTNHVVLESMPLAVKPGVEYTASAMMNIEDPNTTGATFLLRFFNAQNTQVGTDVLQHYKSPINEWYKAELKGLAPDGAKYAKILTLVNVANKAVVYYDDVMFTYERDLMNLDITAPEFAAHNQTFTVQLGATNASSLTGAELNLAFDTNALEFVEAAVHSDFSTTDNTTLSSNVNNGVLAIQVSKNGNEIVNGNVGIVNVKFKAKGDKGNTVLSLKAGSILKTVKNGAVESTTYPSDLRARITIMQYAEDVNHDGIVNLVDLLLVAKNVGVQLDSITKSYDLNNDGKIDAADVDLLLQALTTN</sequence>
<evidence type="ECO:0000256" key="3">
    <source>
        <dbReference type="SAM" id="SignalP"/>
    </source>
</evidence>
<dbReference type="InterPro" id="IPR018247">
    <property type="entry name" value="EF_Hand_1_Ca_BS"/>
</dbReference>
<dbReference type="InterPro" id="IPR003305">
    <property type="entry name" value="CenC_carb-bd"/>
</dbReference>
<dbReference type="Proteomes" id="UP000295418">
    <property type="component" value="Unassembled WGS sequence"/>
</dbReference>
<proteinExistence type="predicted"/>
<feature type="domain" description="EF-hand" evidence="4">
    <location>
        <begin position="771"/>
        <end position="796"/>
    </location>
</feature>
<dbReference type="SUPFAM" id="SSF49785">
    <property type="entry name" value="Galactose-binding domain-like"/>
    <property type="match status" value="3"/>
</dbReference>
<dbReference type="AlphaFoldDB" id="A0A4R4E899"/>
<dbReference type="PROSITE" id="PS00018">
    <property type="entry name" value="EF_HAND_1"/>
    <property type="match status" value="2"/>
</dbReference>
<keyword evidence="7" id="KW-1185">Reference proteome</keyword>
<evidence type="ECO:0008006" key="8">
    <source>
        <dbReference type="Google" id="ProtNLM"/>
    </source>
</evidence>
<dbReference type="GO" id="GO:0000272">
    <property type="term" value="P:polysaccharide catabolic process"/>
    <property type="evidence" value="ECO:0007669"/>
    <property type="project" value="InterPro"/>
</dbReference>
<dbReference type="Pfam" id="PF02018">
    <property type="entry name" value="CBM_4_9"/>
    <property type="match status" value="1"/>
</dbReference>
<dbReference type="InterPro" id="IPR036439">
    <property type="entry name" value="Dockerin_dom_sf"/>
</dbReference>
<dbReference type="Pfam" id="PF00963">
    <property type="entry name" value="Cohesin"/>
    <property type="match status" value="1"/>
</dbReference>
<dbReference type="InterPro" id="IPR016134">
    <property type="entry name" value="Dockerin_dom"/>
</dbReference>
<dbReference type="CDD" id="cd14254">
    <property type="entry name" value="Dockerin_II"/>
    <property type="match status" value="1"/>
</dbReference>
<evidence type="ECO:0000259" key="4">
    <source>
        <dbReference type="PROSITE" id="PS50222"/>
    </source>
</evidence>
<dbReference type="InterPro" id="IPR008979">
    <property type="entry name" value="Galactose-bd-like_sf"/>
</dbReference>
<dbReference type="SUPFAM" id="SSF63446">
    <property type="entry name" value="Type I dockerin domain"/>
    <property type="match status" value="1"/>
</dbReference>
<feature type="chain" id="PRO_5039583790" description="Dockerin domain-containing protein" evidence="3">
    <location>
        <begin position="24"/>
        <end position="796"/>
    </location>
</feature>
<dbReference type="GO" id="GO:0005509">
    <property type="term" value="F:calcium ion binding"/>
    <property type="evidence" value="ECO:0007669"/>
    <property type="project" value="InterPro"/>
</dbReference>
<dbReference type="Pfam" id="PF00404">
    <property type="entry name" value="Dockerin_1"/>
    <property type="match status" value="1"/>
</dbReference>
<dbReference type="InterPro" id="IPR008965">
    <property type="entry name" value="CBM2/CBM3_carb-bd_dom_sf"/>
</dbReference>
<evidence type="ECO:0000259" key="5">
    <source>
        <dbReference type="PROSITE" id="PS51766"/>
    </source>
</evidence>
<reference evidence="6 7" key="1">
    <citation type="submission" date="2019-03" db="EMBL/GenBank/DDBJ databases">
        <authorList>
            <person name="Kim M.K.M."/>
        </authorList>
    </citation>
    <scope>NUCLEOTIDE SEQUENCE [LARGE SCALE GENOMIC DNA]</scope>
    <source>
        <strain evidence="6 7">18JY21-1</strain>
    </source>
</reference>
<evidence type="ECO:0000256" key="1">
    <source>
        <dbReference type="ARBA" id="ARBA00022801"/>
    </source>
</evidence>
<feature type="region of interest" description="Disordered" evidence="2">
    <location>
        <begin position="206"/>
        <end position="244"/>
    </location>
</feature>
<keyword evidence="1" id="KW-0378">Hydrolase</keyword>
<evidence type="ECO:0000256" key="2">
    <source>
        <dbReference type="SAM" id="MobiDB-lite"/>
    </source>
</evidence>
<dbReference type="GO" id="GO:0030246">
    <property type="term" value="F:carbohydrate binding"/>
    <property type="evidence" value="ECO:0007669"/>
    <property type="project" value="InterPro"/>
</dbReference>
<protein>
    <recommendedName>
        <fullName evidence="8">Dockerin domain-containing protein</fullName>
    </recommendedName>
</protein>
<comment type="caution">
    <text evidence="6">The sequence shown here is derived from an EMBL/GenBank/DDBJ whole genome shotgun (WGS) entry which is preliminary data.</text>
</comment>
<feature type="domain" description="Dockerin" evidence="5">
    <location>
        <begin position="737"/>
        <end position="796"/>
    </location>
</feature>
<organism evidence="6 7">
    <name type="scientific">Paenibacillus albiflavus</name>
    <dbReference type="NCBI Taxonomy" id="2545760"/>
    <lineage>
        <taxon>Bacteria</taxon>
        <taxon>Bacillati</taxon>
        <taxon>Bacillota</taxon>
        <taxon>Bacilli</taxon>
        <taxon>Bacillales</taxon>
        <taxon>Paenibacillaceae</taxon>
        <taxon>Paenibacillus</taxon>
    </lineage>
</organism>
<keyword evidence="3" id="KW-0732">Signal</keyword>
<feature type="signal peptide" evidence="3">
    <location>
        <begin position="1"/>
        <end position="23"/>
    </location>
</feature>
<name>A0A4R4E899_9BACL</name>
<dbReference type="CDD" id="cd08547">
    <property type="entry name" value="Type_II_cohesin"/>
    <property type="match status" value="1"/>
</dbReference>
<evidence type="ECO:0000313" key="6">
    <source>
        <dbReference type="EMBL" id="TCZ75070.1"/>
    </source>
</evidence>
<dbReference type="OrthoDB" id="2527614at2"/>
<dbReference type="InterPro" id="IPR002105">
    <property type="entry name" value="Dockerin_1_rpt"/>
</dbReference>
<gene>
    <name evidence="6" type="ORF">E0485_18960</name>
</gene>
<dbReference type="InterPro" id="IPR002048">
    <property type="entry name" value="EF_hand_dom"/>
</dbReference>
<dbReference type="Gene3D" id="1.10.1330.10">
    <property type="entry name" value="Dockerin domain"/>
    <property type="match status" value="1"/>
</dbReference>
<dbReference type="EMBL" id="SKFG01000023">
    <property type="protein sequence ID" value="TCZ75070.1"/>
    <property type="molecule type" value="Genomic_DNA"/>
</dbReference>
<feature type="compositionally biased region" description="Low complexity" evidence="2">
    <location>
        <begin position="234"/>
        <end position="243"/>
    </location>
</feature>
<evidence type="ECO:0000313" key="7">
    <source>
        <dbReference type="Proteomes" id="UP000295418"/>
    </source>
</evidence>
<feature type="compositionally biased region" description="Pro residues" evidence="2">
    <location>
        <begin position="211"/>
        <end position="233"/>
    </location>
</feature>
<dbReference type="InterPro" id="IPR002102">
    <property type="entry name" value="Cohesin_dom"/>
</dbReference>
<dbReference type="Gene3D" id="2.60.120.260">
    <property type="entry name" value="Galactose-binding domain-like"/>
    <property type="match status" value="3"/>
</dbReference>
<dbReference type="PROSITE" id="PS51766">
    <property type="entry name" value="DOCKERIN"/>
    <property type="match status" value="1"/>
</dbReference>
<dbReference type="Gene3D" id="2.60.40.680">
    <property type="match status" value="1"/>
</dbReference>
<dbReference type="GO" id="GO:0004553">
    <property type="term" value="F:hydrolase activity, hydrolyzing O-glycosyl compounds"/>
    <property type="evidence" value="ECO:0007669"/>
    <property type="project" value="InterPro"/>
</dbReference>
<dbReference type="PROSITE" id="PS50222">
    <property type="entry name" value="EF_HAND_2"/>
    <property type="match status" value="1"/>
</dbReference>
<accession>A0A4R4E899</accession>
<dbReference type="PROSITE" id="PS00448">
    <property type="entry name" value="CLOS_CELLULOSOME_RPT"/>
    <property type="match status" value="1"/>
</dbReference>